<reference evidence="3" key="1">
    <citation type="journal article" date="2019" name="Int. J. Syst. Evol. Microbiol.">
        <title>The Global Catalogue of Microorganisms (GCM) 10K type strain sequencing project: providing services to taxonomists for standard genome sequencing and annotation.</title>
        <authorList>
            <consortium name="The Broad Institute Genomics Platform"/>
            <consortium name="The Broad Institute Genome Sequencing Center for Infectious Disease"/>
            <person name="Wu L."/>
            <person name="Ma J."/>
        </authorList>
    </citation>
    <scope>NUCLEOTIDE SEQUENCE [LARGE SCALE GENOMIC DNA]</scope>
    <source>
        <strain evidence="3">CGMCC 1.15795</strain>
    </source>
</reference>
<comment type="caution">
    <text evidence="2">The sequence shown here is derived from an EMBL/GenBank/DDBJ whole genome shotgun (WGS) entry which is preliminary data.</text>
</comment>
<dbReference type="RefSeq" id="WP_382315161.1">
    <property type="nucleotide sequence ID" value="NZ_JBHUFD010000005.1"/>
</dbReference>
<dbReference type="Proteomes" id="UP001597197">
    <property type="component" value="Unassembled WGS sequence"/>
</dbReference>
<feature type="region of interest" description="Disordered" evidence="1">
    <location>
        <begin position="291"/>
        <end position="316"/>
    </location>
</feature>
<organism evidence="2 3">
    <name type="scientific">Hymenobacter bucti</name>
    <dbReference type="NCBI Taxonomy" id="1844114"/>
    <lineage>
        <taxon>Bacteria</taxon>
        <taxon>Pseudomonadati</taxon>
        <taxon>Bacteroidota</taxon>
        <taxon>Cytophagia</taxon>
        <taxon>Cytophagales</taxon>
        <taxon>Hymenobacteraceae</taxon>
        <taxon>Hymenobacter</taxon>
    </lineage>
</organism>
<gene>
    <name evidence="2" type="ORF">ACFSDX_15655</name>
</gene>
<feature type="region of interest" description="Disordered" evidence="1">
    <location>
        <begin position="96"/>
        <end position="184"/>
    </location>
</feature>
<feature type="compositionally biased region" description="Polar residues" evidence="1">
    <location>
        <begin position="130"/>
        <end position="139"/>
    </location>
</feature>
<accession>A0ABW4QXJ0</accession>
<evidence type="ECO:0000313" key="3">
    <source>
        <dbReference type="Proteomes" id="UP001597197"/>
    </source>
</evidence>
<evidence type="ECO:0000313" key="2">
    <source>
        <dbReference type="EMBL" id="MFD1873881.1"/>
    </source>
</evidence>
<name>A0ABW4QXJ0_9BACT</name>
<feature type="compositionally biased region" description="Polar residues" evidence="1">
    <location>
        <begin position="96"/>
        <end position="121"/>
    </location>
</feature>
<dbReference type="EMBL" id="JBHUFD010000005">
    <property type="protein sequence ID" value="MFD1873881.1"/>
    <property type="molecule type" value="Genomic_DNA"/>
</dbReference>
<evidence type="ECO:0000256" key="1">
    <source>
        <dbReference type="SAM" id="MobiDB-lite"/>
    </source>
</evidence>
<protein>
    <recommendedName>
        <fullName evidence="4">Helix-turn-helix domain-containing protein</fullName>
    </recommendedName>
</protein>
<proteinExistence type="predicted"/>
<sequence>MTYLDYIVFFEKRDHVQAFSGNATRLYLKLLHLANLAGWPEELAKPDPYVAAVCGFSINTMKDCRAQLVAGGLLSATSGGTGRNAATTYQLLNPSKSDALSHVNPSKSDGFRSGNSVNPSKSDAFGELNPSENPSNFDTLNIDKEKESSSAASAATAPDSLSGKKPATKKPSTKGASHEGIAALPPPFDGADFAEAWRTFYTTNTKQAGKNLSAFELMLKKLAKYPEAFAVLMLERAIMGNWQGVEHGGTPRDFAEWQAEQARLPATRPTAIPTTTGPPISLELEVNEEFEAQQRARQQAEATERARQFRATYAKP</sequence>
<evidence type="ECO:0008006" key="4">
    <source>
        <dbReference type="Google" id="ProtNLM"/>
    </source>
</evidence>
<keyword evidence="3" id="KW-1185">Reference proteome</keyword>